<dbReference type="NCBIfam" id="NF009114">
    <property type="entry name" value="PRK12464.1"/>
    <property type="match status" value="1"/>
</dbReference>
<evidence type="ECO:0000256" key="6">
    <source>
        <dbReference type="ARBA" id="ARBA00023211"/>
    </source>
</evidence>
<feature type="binding site" evidence="9">
    <location>
        <position position="196"/>
    </location>
    <ligand>
        <name>1-deoxy-D-xylulose 5-phosphate</name>
        <dbReference type="ChEBI" id="CHEBI:57792"/>
    </ligand>
</feature>
<keyword evidence="5 9" id="KW-0560">Oxidoreductase</keyword>
<keyword evidence="11" id="KW-1185">Reference proteome</keyword>
<organism evidence="10 11">
    <name type="scientific">Heyndrickxia oleronia</name>
    <dbReference type="NCBI Taxonomy" id="38875"/>
    <lineage>
        <taxon>Bacteria</taxon>
        <taxon>Bacillati</taxon>
        <taxon>Bacillota</taxon>
        <taxon>Bacilli</taxon>
        <taxon>Bacillales</taxon>
        <taxon>Bacillaceae</taxon>
        <taxon>Heyndrickxia</taxon>
    </lineage>
</organism>
<feature type="binding site" evidence="9">
    <location>
        <position position="149"/>
    </location>
    <ligand>
        <name>Mn(2+)</name>
        <dbReference type="ChEBI" id="CHEBI:29035"/>
    </ligand>
</feature>
<evidence type="ECO:0000313" key="10">
    <source>
        <dbReference type="EMBL" id="OOP70383.1"/>
    </source>
</evidence>
<accession>A0A8E2ID62</accession>
<dbReference type="PANTHER" id="PTHR30525">
    <property type="entry name" value="1-DEOXY-D-XYLULOSE 5-PHOSPHATE REDUCTOISOMERASE"/>
    <property type="match status" value="1"/>
</dbReference>
<proteinExistence type="inferred from homology"/>
<dbReference type="SUPFAM" id="SSF55347">
    <property type="entry name" value="Glyceraldehyde-3-phosphate dehydrogenase-like, C-terminal domain"/>
    <property type="match status" value="1"/>
</dbReference>
<comment type="caution">
    <text evidence="10">The sequence shown here is derived from an EMBL/GenBank/DDBJ whole genome shotgun (WGS) entry which is preliminary data.</text>
</comment>
<dbReference type="Pfam" id="PF08436">
    <property type="entry name" value="DXP_redisom_C"/>
    <property type="match status" value="1"/>
</dbReference>
<dbReference type="FunFam" id="3.40.50.720:FF:000045">
    <property type="entry name" value="1-deoxy-D-xylulose 5-phosphate reductoisomerase"/>
    <property type="match status" value="1"/>
</dbReference>
<feature type="binding site" evidence="9">
    <location>
        <position position="148"/>
    </location>
    <ligand>
        <name>1-deoxy-D-xylulose 5-phosphate</name>
        <dbReference type="ChEBI" id="CHEBI:57792"/>
    </ligand>
</feature>
<feature type="binding site" evidence="9">
    <location>
        <position position="123"/>
    </location>
    <ligand>
        <name>NADPH</name>
        <dbReference type="ChEBI" id="CHEBI:57783"/>
    </ligand>
</feature>
<keyword evidence="9" id="KW-0460">Magnesium</keyword>
<comment type="pathway">
    <text evidence="1 9">Isoprenoid biosynthesis; isopentenyl diphosphate biosynthesis via DXP pathway; isopentenyl diphosphate from 1-deoxy-D-xylulose 5-phosphate: step 1/6.</text>
</comment>
<feature type="binding site" evidence="9">
    <location>
        <position position="173"/>
    </location>
    <ligand>
        <name>1-deoxy-D-xylulose 5-phosphate</name>
        <dbReference type="ChEBI" id="CHEBI:57792"/>
    </ligand>
</feature>
<dbReference type="EMBL" id="MTLA01000002">
    <property type="protein sequence ID" value="OOP70383.1"/>
    <property type="molecule type" value="Genomic_DNA"/>
</dbReference>
<keyword evidence="7 9" id="KW-0414">Isoprene biosynthesis</keyword>
<evidence type="ECO:0000256" key="9">
    <source>
        <dbReference type="HAMAP-Rule" id="MF_00183"/>
    </source>
</evidence>
<feature type="binding site" evidence="9">
    <location>
        <position position="149"/>
    </location>
    <ligand>
        <name>1-deoxy-D-xylulose 5-phosphate</name>
        <dbReference type="ChEBI" id="CHEBI:57792"/>
    </ligand>
</feature>
<dbReference type="Gene3D" id="3.40.50.720">
    <property type="entry name" value="NAD(P)-binding Rossmann-like Domain"/>
    <property type="match status" value="1"/>
</dbReference>
<keyword evidence="4 9" id="KW-0521">NADP</keyword>
<feature type="binding site" evidence="9">
    <location>
        <position position="13"/>
    </location>
    <ligand>
        <name>NADPH</name>
        <dbReference type="ChEBI" id="CHEBI:57783"/>
    </ligand>
</feature>
<gene>
    <name evidence="9" type="primary">dxr</name>
    <name evidence="10" type="ORF">BWZ43_00090</name>
</gene>
<dbReference type="InterPro" id="IPR013512">
    <property type="entry name" value="DXP_reductoisomerase_N"/>
</dbReference>
<dbReference type="GO" id="GO:0030604">
    <property type="term" value="F:1-deoxy-D-xylulose-5-phosphate reductoisomerase activity"/>
    <property type="evidence" value="ECO:0007669"/>
    <property type="project" value="UniProtKB-UniRule"/>
</dbReference>
<comment type="similarity">
    <text evidence="2 9">Belongs to the DXR family.</text>
</comment>
<dbReference type="Pfam" id="PF13288">
    <property type="entry name" value="DXPR_C"/>
    <property type="match status" value="1"/>
</dbReference>
<dbReference type="GO" id="GO:0016853">
    <property type="term" value="F:isomerase activity"/>
    <property type="evidence" value="ECO:0007669"/>
    <property type="project" value="UniProtKB-KW"/>
</dbReference>
<name>A0A8E2ID62_9BACI</name>
<dbReference type="HAMAP" id="MF_00183">
    <property type="entry name" value="DXP_reductoisom"/>
    <property type="match status" value="1"/>
</dbReference>
<dbReference type="SUPFAM" id="SSF51735">
    <property type="entry name" value="NAD(P)-binding Rossmann-fold domains"/>
    <property type="match status" value="1"/>
</dbReference>
<comment type="catalytic activity">
    <reaction evidence="8">
        <text>2-C-methyl-D-erythritol 4-phosphate + NADP(+) = 1-deoxy-D-xylulose 5-phosphate + NADPH + H(+)</text>
        <dbReference type="Rhea" id="RHEA:13717"/>
        <dbReference type="ChEBI" id="CHEBI:15378"/>
        <dbReference type="ChEBI" id="CHEBI:57783"/>
        <dbReference type="ChEBI" id="CHEBI:57792"/>
        <dbReference type="ChEBI" id="CHEBI:58262"/>
        <dbReference type="ChEBI" id="CHEBI:58349"/>
        <dbReference type="EC" id="1.1.1.267"/>
    </reaction>
    <physiologicalReaction direction="right-to-left" evidence="8">
        <dbReference type="Rhea" id="RHEA:13719"/>
    </physiologicalReaction>
</comment>
<evidence type="ECO:0000256" key="2">
    <source>
        <dbReference type="ARBA" id="ARBA00006825"/>
    </source>
</evidence>
<comment type="function">
    <text evidence="9">Catalyzes the NADPH-dependent rearrangement and reduction of 1-deoxy-D-xylulose-5-phosphate (DXP) to 2-C-methyl-D-erythritol 4-phosphate (MEP).</text>
</comment>
<feature type="binding site" evidence="9">
    <location>
        <position position="121"/>
    </location>
    <ligand>
        <name>NADPH</name>
        <dbReference type="ChEBI" id="CHEBI:57783"/>
    </ligand>
</feature>
<dbReference type="Gene3D" id="1.10.1740.10">
    <property type="match status" value="1"/>
</dbReference>
<feature type="binding site" evidence="9">
    <location>
        <position position="38"/>
    </location>
    <ligand>
        <name>NADPH</name>
        <dbReference type="ChEBI" id="CHEBI:57783"/>
    </ligand>
</feature>
<feature type="binding site" evidence="9">
    <location>
        <position position="147"/>
    </location>
    <ligand>
        <name>Mn(2+)</name>
        <dbReference type="ChEBI" id="CHEBI:29035"/>
    </ligand>
</feature>
<feature type="binding site" evidence="9">
    <location>
        <position position="36"/>
    </location>
    <ligand>
        <name>NADPH</name>
        <dbReference type="ChEBI" id="CHEBI:57783"/>
    </ligand>
</feature>
<keyword evidence="6 9" id="KW-0464">Manganese</keyword>
<protein>
    <recommendedName>
        <fullName evidence="9">1-deoxy-D-xylulose 5-phosphate reductoisomerase</fullName>
        <shortName evidence="9">DXP reductoisomerase</shortName>
        <ecNumber evidence="9">1.1.1.267</ecNumber>
    </recommendedName>
    <alternativeName>
        <fullName evidence="9">1-deoxyxylulose-5-phosphate reductoisomerase</fullName>
    </alternativeName>
    <alternativeName>
        <fullName evidence="9">2-C-methyl-D-erythritol 4-phosphate synthase</fullName>
    </alternativeName>
</protein>
<dbReference type="RefSeq" id="WP_078109078.1">
    <property type="nucleotide sequence ID" value="NZ_BOQX01000001.1"/>
</dbReference>
<feature type="binding site" evidence="9">
    <location>
        <position position="214"/>
    </location>
    <ligand>
        <name>1-deoxy-D-xylulose 5-phosphate</name>
        <dbReference type="ChEBI" id="CHEBI:57792"/>
    </ligand>
</feature>
<evidence type="ECO:0000256" key="5">
    <source>
        <dbReference type="ARBA" id="ARBA00023002"/>
    </source>
</evidence>
<dbReference type="UniPathway" id="UPA00056">
    <property type="reaction ID" value="UER00092"/>
</dbReference>
<evidence type="ECO:0000256" key="8">
    <source>
        <dbReference type="ARBA" id="ARBA00048543"/>
    </source>
</evidence>
<feature type="binding site" evidence="9">
    <location>
        <position position="215"/>
    </location>
    <ligand>
        <name>1-deoxy-D-xylulose 5-phosphate</name>
        <dbReference type="ChEBI" id="CHEBI:57792"/>
    </ligand>
</feature>
<dbReference type="InterPro" id="IPR003821">
    <property type="entry name" value="DXP_reductoisomerase"/>
</dbReference>
<feature type="binding site" evidence="9">
    <location>
        <position position="37"/>
    </location>
    <ligand>
        <name>NADPH</name>
        <dbReference type="ChEBI" id="CHEBI:57783"/>
    </ligand>
</feature>
<dbReference type="GO" id="GO:0070402">
    <property type="term" value="F:NADPH binding"/>
    <property type="evidence" value="ECO:0007669"/>
    <property type="project" value="InterPro"/>
</dbReference>
<sequence>MKYISLMGATGSIGTQTLDVIRNHPEQFCLVAITVGKNIELTRKIISEFKPELVSVQNQDDYEKLKAEYGHSIRLSYGQNGLLEVAIYEKATILVNAVMGSVGLFPTLHAIQAGKTIALANKETLVTAGHLVMSAAEQHGVSILPVDSEHSAIFQCLQGEKDSEIDRLIITASGGSFRDKTREDLIGVTVEEALNHPNWSMGAKITIDSATMMNKGLEVIEAHWLFDIPFDKIDVVLHRESIIHSMVEFQDTSIKAQLGSPDMRVAIQYALSYPNRLPLPSGKRLNLEDIGKLNFEKMDYKRFHCLKLAYDAGRTGGSLPTVLNAANEAAVNAFLNKKIAFLQIDELIERALDRHNVIKHPDLDTIKEIDQETRVYINTLF</sequence>
<feature type="binding site" evidence="9">
    <location>
        <position position="202"/>
    </location>
    <ligand>
        <name>NADPH</name>
        <dbReference type="ChEBI" id="CHEBI:57783"/>
    </ligand>
</feature>
<feature type="binding site" evidence="9">
    <location>
        <position position="209"/>
    </location>
    <ligand>
        <name>1-deoxy-D-xylulose 5-phosphate</name>
        <dbReference type="ChEBI" id="CHEBI:57792"/>
    </ligand>
</feature>
<feature type="binding site" evidence="9">
    <location>
        <position position="12"/>
    </location>
    <ligand>
        <name>NADPH</name>
        <dbReference type="ChEBI" id="CHEBI:57783"/>
    </ligand>
</feature>
<dbReference type="GeneID" id="79866168"/>
<dbReference type="InterPro" id="IPR026877">
    <property type="entry name" value="DXPR_C"/>
</dbReference>
<evidence type="ECO:0000256" key="3">
    <source>
        <dbReference type="ARBA" id="ARBA00022723"/>
    </source>
</evidence>
<dbReference type="InterPro" id="IPR036169">
    <property type="entry name" value="DXPR_C_sf"/>
</dbReference>
<feature type="binding site" evidence="9">
    <location>
        <position position="122"/>
    </location>
    <ligand>
        <name>1-deoxy-D-xylulose 5-phosphate</name>
        <dbReference type="ChEBI" id="CHEBI:57792"/>
    </ligand>
</feature>
<dbReference type="GO" id="GO:0030145">
    <property type="term" value="F:manganese ion binding"/>
    <property type="evidence" value="ECO:0007669"/>
    <property type="project" value="TreeGrafter"/>
</dbReference>
<reference evidence="10 11" key="1">
    <citation type="submission" date="2017-01" db="EMBL/GenBank/DDBJ databases">
        <title>Draft genome sequence of Bacillus oleronius.</title>
        <authorList>
            <person name="Allam M."/>
        </authorList>
    </citation>
    <scope>NUCLEOTIDE SEQUENCE [LARGE SCALE GENOMIC DNA]</scope>
    <source>
        <strain evidence="10 11">DSM 9356</strain>
    </source>
</reference>
<dbReference type="InterPro" id="IPR013644">
    <property type="entry name" value="DXP_reductoisomerase_C"/>
</dbReference>
<evidence type="ECO:0000313" key="11">
    <source>
        <dbReference type="Proteomes" id="UP000189761"/>
    </source>
</evidence>
<dbReference type="Proteomes" id="UP000189761">
    <property type="component" value="Unassembled WGS sequence"/>
</dbReference>
<keyword evidence="10" id="KW-0413">Isomerase</keyword>
<feature type="binding site" evidence="9">
    <location>
        <position position="218"/>
    </location>
    <ligand>
        <name>1-deoxy-D-xylulose 5-phosphate</name>
        <dbReference type="ChEBI" id="CHEBI:57792"/>
    </ligand>
</feature>
<dbReference type="SUPFAM" id="SSF69055">
    <property type="entry name" value="1-deoxy-D-xylulose-5-phosphate reductoisomerase, C-terminal domain"/>
    <property type="match status" value="1"/>
</dbReference>
<evidence type="ECO:0000256" key="1">
    <source>
        <dbReference type="ARBA" id="ARBA00005094"/>
    </source>
</evidence>
<dbReference type="InterPro" id="IPR036291">
    <property type="entry name" value="NAD(P)-bd_dom_sf"/>
</dbReference>
<evidence type="ECO:0000256" key="7">
    <source>
        <dbReference type="ARBA" id="ARBA00023229"/>
    </source>
</evidence>
<dbReference type="EC" id="1.1.1.267" evidence="9"/>
<dbReference type="Pfam" id="PF02670">
    <property type="entry name" value="DXP_reductoisom"/>
    <property type="match status" value="1"/>
</dbReference>
<comment type="cofactor">
    <cofactor evidence="9">
        <name>Mg(2+)</name>
        <dbReference type="ChEBI" id="CHEBI:18420"/>
    </cofactor>
    <cofactor evidence="9">
        <name>Mn(2+)</name>
        <dbReference type="ChEBI" id="CHEBI:29035"/>
    </cofactor>
</comment>
<feature type="binding site" evidence="9">
    <location>
        <position position="10"/>
    </location>
    <ligand>
        <name>NADPH</name>
        <dbReference type="ChEBI" id="CHEBI:57783"/>
    </ligand>
</feature>
<feature type="binding site" evidence="9">
    <location>
        <position position="218"/>
    </location>
    <ligand>
        <name>Mn(2+)</name>
        <dbReference type="ChEBI" id="CHEBI:29035"/>
    </ligand>
</feature>
<evidence type="ECO:0000256" key="4">
    <source>
        <dbReference type="ARBA" id="ARBA00022857"/>
    </source>
</evidence>
<feature type="binding site" evidence="9">
    <location>
        <position position="11"/>
    </location>
    <ligand>
        <name>NADPH</name>
        <dbReference type="ChEBI" id="CHEBI:57783"/>
    </ligand>
</feature>
<dbReference type="GO" id="GO:0051484">
    <property type="term" value="P:isopentenyl diphosphate biosynthetic process, methylerythritol 4-phosphate pathway involved in terpenoid biosynthetic process"/>
    <property type="evidence" value="ECO:0007669"/>
    <property type="project" value="UniProtKB-ARBA"/>
</dbReference>
<dbReference type="AlphaFoldDB" id="A0A8E2ID62"/>
<dbReference type="PANTHER" id="PTHR30525:SF0">
    <property type="entry name" value="1-DEOXY-D-XYLULOSE 5-PHOSPHATE REDUCTOISOMERASE, CHLOROPLASTIC"/>
    <property type="match status" value="1"/>
</dbReference>
<keyword evidence="3 9" id="KW-0479">Metal-binding</keyword>
<dbReference type="PIRSF" id="PIRSF006205">
    <property type="entry name" value="Dxp_reductismrs"/>
    <property type="match status" value="1"/>
</dbReference>
<dbReference type="NCBIfam" id="TIGR00243">
    <property type="entry name" value="Dxr"/>
    <property type="match status" value="1"/>
</dbReference>